<evidence type="ECO:0000313" key="1">
    <source>
        <dbReference type="EMBL" id="KDQ11529.1"/>
    </source>
</evidence>
<gene>
    <name evidence="1" type="ORF">BOTBODRAFT_451718</name>
</gene>
<dbReference type="HOGENOM" id="CLU_2014890_0_0_1"/>
<sequence>METASRLIVLTCLPGWRSRVNDYGVRRGYVTRRWLPWSWLSLRYSLTPAVSAHLCPPSPSSTMTQYLSKVCVGYDLPDDHRTPPPPTYNLNHPITPEHIQMATTRSMPRRQTSIVRIFLAVYL</sequence>
<name>A0A067M7J1_BOTB1</name>
<evidence type="ECO:0000313" key="2">
    <source>
        <dbReference type="Proteomes" id="UP000027195"/>
    </source>
</evidence>
<accession>A0A067M7J1</accession>
<reference evidence="2" key="1">
    <citation type="journal article" date="2014" name="Proc. Natl. Acad. Sci. U.S.A.">
        <title>Extensive sampling of basidiomycete genomes demonstrates inadequacy of the white-rot/brown-rot paradigm for wood decay fungi.</title>
        <authorList>
            <person name="Riley R."/>
            <person name="Salamov A.A."/>
            <person name="Brown D.W."/>
            <person name="Nagy L.G."/>
            <person name="Floudas D."/>
            <person name="Held B.W."/>
            <person name="Levasseur A."/>
            <person name="Lombard V."/>
            <person name="Morin E."/>
            <person name="Otillar R."/>
            <person name="Lindquist E.A."/>
            <person name="Sun H."/>
            <person name="LaButti K.M."/>
            <person name="Schmutz J."/>
            <person name="Jabbour D."/>
            <person name="Luo H."/>
            <person name="Baker S.E."/>
            <person name="Pisabarro A.G."/>
            <person name="Walton J.D."/>
            <person name="Blanchette R.A."/>
            <person name="Henrissat B."/>
            <person name="Martin F."/>
            <person name="Cullen D."/>
            <person name="Hibbett D.S."/>
            <person name="Grigoriev I.V."/>
        </authorList>
    </citation>
    <scope>NUCLEOTIDE SEQUENCE [LARGE SCALE GENOMIC DNA]</scope>
    <source>
        <strain evidence="2">FD-172 SS1</strain>
    </source>
</reference>
<keyword evidence="2" id="KW-1185">Reference proteome</keyword>
<dbReference type="EMBL" id="KL198057">
    <property type="protein sequence ID" value="KDQ11529.1"/>
    <property type="molecule type" value="Genomic_DNA"/>
</dbReference>
<dbReference type="InParanoid" id="A0A067M7J1"/>
<organism evidence="1 2">
    <name type="scientific">Botryobasidium botryosum (strain FD-172 SS1)</name>
    <dbReference type="NCBI Taxonomy" id="930990"/>
    <lineage>
        <taxon>Eukaryota</taxon>
        <taxon>Fungi</taxon>
        <taxon>Dikarya</taxon>
        <taxon>Basidiomycota</taxon>
        <taxon>Agaricomycotina</taxon>
        <taxon>Agaricomycetes</taxon>
        <taxon>Cantharellales</taxon>
        <taxon>Botryobasidiaceae</taxon>
        <taxon>Botryobasidium</taxon>
    </lineage>
</organism>
<dbReference type="AlphaFoldDB" id="A0A067M7J1"/>
<dbReference type="Proteomes" id="UP000027195">
    <property type="component" value="Unassembled WGS sequence"/>
</dbReference>
<protein>
    <submittedName>
        <fullName evidence="1">Uncharacterized protein</fullName>
    </submittedName>
</protein>
<proteinExistence type="predicted"/>